<dbReference type="Pfam" id="PF13380">
    <property type="entry name" value="CoA_binding_2"/>
    <property type="match status" value="1"/>
</dbReference>
<evidence type="ECO:0000256" key="5">
    <source>
        <dbReference type="PROSITE-ProRule" id="PRU00409"/>
    </source>
</evidence>
<comment type="caution">
    <text evidence="8">The sequence shown here is derived from an EMBL/GenBank/DDBJ whole genome shotgun (WGS) entry which is preliminary data.</text>
</comment>
<feature type="domain" description="N-acetyltransferase" evidence="7">
    <location>
        <begin position="734"/>
        <end position="894"/>
    </location>
</feature>
<dbReference type="NCBIfam" id="TIGR02717">
    <property type="entry name" value="AcCoA-syn-alpha"/>
    <property type="match status" value="1"/>
</dbReference>
<dbReference type="InterPro" id="IPR032875">
    <property type="entry name" value="Succ_CoA_lig_flav_dom"/>
</dbReference>
<dbReference type="OrthoDB" id="9807426at2"/>
<dbReference type="SUPFAM" id="SSF51735">
    <property type="entry name" value="NAD(P)-binding Rossmann-fold domains"/>
    <property type="match status" value="1"/>
</dbReference>
<dbReference type="InterPro" id="IPR016181">
    <property type="entry name" value="Acyl_CoA_acyltransferase"/>
</dbReference>
<dbReference type="InterPro" id="IPR000182">
    <property type="entry name" value="GNAT_dom"/>
</dbReference>
<feature type="domain" description="ATP-grasp" evidence="6">
    <location>
        <begin position="493"/>
        <end position="529"/>
    </location>
</feature>
<dbReference type="InterPro" id="IPR014089">
    <property type="entry name" value="AcCoA-synth-alpha"/>
</dbReference>
<evidence type="ECO:0000256" key="2">
    <source>
        <dbReference type="ARBA" id="ARBA00022741"/>
    </source>
</evidence>
<dbReference type="GO" id="GO:0043758">
    <property type="term" value="F:acetate-CoA ligase (ADP-forming) activity"/>
    <property type="evidence" value="ECO:0007669"/>
    <property type="project" value="InterPro"/>
</dbReference>
<dbReference type="InterPro" id="IPR003781">
    <property type="entry name" value="CoA-bd"/>
</dbReference>
<dbReference type="InterPro" id="IPR036291">
    <property type="entry name" value="NAD(P)-bd_dom_sf"/>
</dbReference>
<evidence type="ECO:0000256" key="4">
    <source>
        <dbReference type="ARBA" id="ARBA00060888"/>
    </source>
</evidence>
<dbReference type="GO" id="GO:0046872">
    <property type="term" value="F:metal ion binding"/>
    <property type="evidence" value="ECO:0007669"/>
    <property type="project" value="InterPro"/>
</dbReference>
<dbReference type="PANTHER" id="PTHR43334:SF1">
    <property type="entry name" value="3-HYDROXYPROPIONATE--COA LIGASE [ADP-FORMING]"/>
    <property type="match status" value="1"/>
</dbReference>
<name>A0A2D0N160_FLAN2</name>
<dbReference type="InterPro" id="IPR016102">
    <property type="entry name" value="Succinyl-CoA_synth-like"/>
</dbReference>
<dbReference type="SUPFAM" id="SSF55729">
    <property type="entry name" value="Acyl-CoA N-acyltransferases (Nat)"/>
    <property type="match status" value="1"/>
</dbReference>
<accession>A0A2D0N160</accession>
<dbReference type="PROSITE" id="PS50975">
    <property type="entry name" value="ATP_GRASP"/>
    <property type="match status" value="1"/>
</dbReference>
<dbReference type="InterPro" id="IPR043938">
    <property type="entry name" value="Ligase_CoA_dom"/>
</dbReference>
<gene>
    <name evidence="8" type="ORF">CRP01_32665</name>
</gene>
<evidence type="ECO:0000256" key="1">
    <source>
        <dbReference type="ARBA" id="ARBA00022598"/>
    </source>
</evidence>
<keyword evidence="3 5" id="KW-0067">ATP-binding</keyword>
<dbReference type="Pfam" id="PF19045">
    <property type="entry name" value="Ligase_CoA_2"/>
    <property type="match status" value="1"/>
</dbReference>
<dbReference type="SUPFAM" id="SSF56059">
    <property type="entry name" value="Glutathione synthetase ATP-binding domain-like"/>
    <property type="match status" value="1"/>
</dbReference>
<dbReference type="Gene3D" id="3.40.50.261">
    <property type="entry name" value="Succinyl-CoA synthetase domains"/>
    <property type="match status" value="2"/>
</dbReference>
<dbReference type="Gene3D" id="3.30.470.20">
    <property type="entry name" value="ATP-grasp fold, B domain"/>
    <property type="match status" value="1"/>
</dbReference>
<dbReference type="GO" id="GO:0005524">
    <property type="term" value="F:ATP binding"/>
    <property type="evidence" value="ECO:0007669"/>
    <property type="project" value="UniProtKB-UniRule"/>
</dbReference>
<dbReference type="CDD" id="cd04301">
    <property type="entry name" value="NAT_SF"/>
    <property type="match status" value="1"/>
</dbReference>
<dbReference type="InterPro" id="IPR051538">
    <property type="entry name" value="Acyl-CoA_Synth/Transferase"/>
</dbReference>
<dbReference type="Pfam" id="PF13607">
    <property type="entry name" value="Succ_CoA_lig"/>
    <property type="match status" value="1"/>
</dbReference>
<keyword evidence="9" id="KW-1185">Reference proteome</keyword>
<dbReference type="InterPro" id="IPR013815">
    <property type="entry name" value="ATP_grasp_subdomain_1"/>
</dbReference>
<keyword evidence="1" id="KW-0436">Ligase</keyword>
<proteinExistence type="inferred from homology"/>
<protein>
    <submittedName>
        <fullName evidence="8">Acetyl CoA synthetase subunit alpha</fullName>
    </submittedName>
</protein>
<dbReference type="Pfam" id="PF00583">
    <property type="entry name" value="Acetyltransf_1"/>
    <property type="match status" value="1"/>
</dbReference>
<dbReference type="GO" id="GO:0016747">
    <property type="term" value="F:acyltransferase activity, transferring groups other than amino-acyl groups"/>
    <property type="evidence" value="ECO:0007669"/>
    <property type="project" value="InterPro"/>
</dbReference>
<dbReference type="Proteomes" id="UP000223913">
    <property type="component" value="Unassembled WGS sequence"/>
</dbReference>
<evidence type="ECO:0000259" key="7">
    <source>
        <dbReference type="PROSITE" id="PS51186"/>
    </source>
</evidence>
<dbReference type="SMART" id="SM00881">
    <property type="entry name" value="CoA_binding"/>
    <property type="match status" value="1"/>
</dbReference>
<dbReference type="AlphaFoldDB" id="A0A2D0N160"/>
<dbReference type="RefSeq" id="WP_099154282.1">
    <property type="nucleotide sequence ID" value="NZ_PDUD01000042.1"/>
</dbReference>
<dbReference type="Gene3D" id="3.30.1490.20">
    <property type="entry name" value="ATP-grasp fold, A domain"/>
    <property type="match status" value="1"/>
</dbReference>
<dbReference type="FunFam" id="3.30.1490.20:FF:000020">
    <property type="entry name" value="Protein lysine acetyltransferase"/>
    <property type="match status" value="1"/>
</dbReference>
<dbReference type="Pfam" id="PF13549">
    <property type="entry name" value="ATP-grasp_5"/>
    <property type="match status" value="1"/>
</dbReference>
<dbReference type="EMBL" id="PDUD01000042">
    <property type="protein sequence ID" value="PHN02254.1"/>
    <property type="molecule type" value="Genomic_DNA"/>
</dbReference>
<evidence type="ECO:0000313" key="8">
    <source>
        <dbReference type="EMBL" id="PHN02254.1"/>
    </source>
</evidence>
<dbReference type="PANTHER" id="PTHR43334">
    <property type="entry name" value="ACETATE--COA LIGASE [ADP-FORMING]"/>
    <property type="match status" value="1"/>
</dbReference>
<reference evidence="8 9" key="1">
    <citation type="submission" date="2017-10" db="EMBL/GenBank/DDBJ databases">
        <title>The draft genome sequence of Lewinella nigricans NBRC 102662.</title>
        <authorList>
            <person name="Wang K."/>
        </authorList>
    </citation>
    <scope>NUCLEOTIDE SEQUENCE [LARGE SCALE GENOMIC DNA]</scope>
    <source>
        <strain evidence="8 9">NBRC 102662</strain>
    </source>
</reference>
<organism evidence="8 9">
    <name type="scientific">Flavilitoribacter nigricans (strain ATCC 23147 / DSM 23189 / NBRC 102662 / NCIMB 1420 / SS-2)</name>
    <name type="common">Lewinella nigricans</name>
    <dbReference type="NCBI Taxonomy" id="1122177"/>
    <lineage>
        <taxon>Bacteria</taxon>
        <taxon>Pseudomonadati</taxon>
        <taxon>Bacteroidota</taxon>
        <taxon>Saprospiria</taxon>
        <taxon>Saprospirales</taxon>
        <taxon>Lewinellaceae</taxon>
        <taxon>Flavilitoribacter</taxon>
    </lineage>
</organism>
<dbReference type="PROSITE" id="PS51186">
    <property type="entry name" value="GNAT"/>
    <property type="match status" value="1"/>
</dbReference>
<dbReference type="InterPro" id="IPR011761">
    <property type="entry name" value="ATP-grasp"/>
</dbReference>
<sequence length="894" mass="98267">MAHRLEKIFKPKTIAAIGASDQEGSVGNALIKNLLTGGFEGKVYPVNPKRKTIQGVPCYRSVSEIPDKVDLAVIATPAKVVPAVVEECGRSGVGGLVVLSAGFAEAGAEGKAMYQDILKKARKYKMRVIGPNCLGFINPSIGINASFAADMALPGNIAFISQSGALCTGILDWSLDQSVGFSHFVSIGSMVDVGFADLIDYFGNDPNTSSILIYMESLKDPRRFMSAARAFARNKPIIVLKSGKSEAGAKASMSHTGSLAGNDAVFEAAFRRAGIIRVETIAQLFNIAQALAMQPLPKGNRLAIVTNAGGPGVLATDYLTEKGGELAQLAPATMERLDAVLPAHWSHNNPVDVLGDAGAEKYLEAVRACNADENVDATLVVLTPQEVTDPEAIAEALVSLKTQKPIFACWMGETEVKEGREILERAKIPNYRYPESAVEVFLKMYKYSKNLELFYETPPNVPEKLNFEKEAARELLAGIRKSGRVQLNELEAKQLLNYYDIATPPGQVLETAELAAEYAAEIGFPVAMKIASPDIAHKTDVGGIKLNLESGKEVKKAFERIVSNAKSHVPDAKIEGVRVEKMIKKPYELLIGSKKDPIFGPVIVFGTGGIYVELYKDTSMGLPPQNMALAQRIIENTKAYKLLQGFRGMPGVDLENIQFLLVKFSYLLMDLPEIKEVDINPYAVDENGGVALDAHIVLDEDYVIDRKRPYDHLVICPYPTQYRREITLKNGKKAILRPIRPEDEPLEAAMFDHVSKQSIYFRFFSHSFDVSHNSLVRYTQIDYDREMAIIALVEEDGEQKMAGVVRVISDAWKETAEYAILVADPWQDQGLGTALTDFILEITQEKGIHKLFAEVLHLNEVMSHVLKKRGFQVVERSPEGVRLELDLVEEEMMA</sequence>
<dbReference type="Gene3D" id="3.40.630.30">
    <property type="match status" value="1"/>
</dbReference>
<dbReference type="Gene3D" id="3.40.50.720">
    <property type="entry name" value="NAD(P)-binding Rossmann-like Domain"/>
    <property type="match status" value="1"/>
</dbReference>
<keyword evidence="2 5" id="KW-0547">Nucleotide-binding</keyword>
<evidence type="ECO:0000313" key="9">
    <source>
        <dbReference type="Proteomes" id="UP000223913"/>
    </source>
</evidence>
<evidence type="ECO:0000256" key="3">
    <source>
        <dbReference type="ARBA" id="ARBA00022840"/>
    </source>
</evidence>
<evidence type="ECO:0000259" key="6">
    <source>
        <dbReference type="PROSITE" id="PS50975"/>
    </source>
</evidence>
<dbReference type="SUPFAM" id="SSF52210">
    <property type="entry name" value="Succinyl-CoA synthetase domains"/>
    <property type="match status" value="2"/>
</dbReference>
<comment type="similarity">
    <text evidence="4">In the N-terminal section; belongs to the acetate CoA ligase alpha subunit family.</text>
</comment>